<keyword evidence="8" id="KW-1185">Reference proteome</keyword>
<dbReference type="GO" id="GO:0031054">
    <property type="term" value="P:pre-miRNA processing"/>
    <property type="evidence" value="ECO:0007669"/>
    <property type="project" value="TreeGrafter"/>
</dbReference>
<evidence type="ECO:0000256" key="3">
    <source>
        <dbReference type="RuleBase" id="RU000408"/>
    </source>
</evidence>
<dbReference type="PRINTS" id="PR00050">
    <property type="entry name" value="COLDSHOCK"/>
</dbReference>
<feature type="compositionally biased region" description="Basic residues" evidence="4">
    <location>
        <begin position="116"/>
        <end position="135"/>
    </location>
</feature>
<feature type="domain" description="CSD" evidence="6">
    <location>
        <begin position="147"/>
        <end position="211"/>
    </location>
</feature>
<dbReference type="Pfam" id="PF00313">
    <property type="entry name" value="CSD"/>
    <property type="match status" value="1"/>
</dbReference>
<keyword evidence="2" id="KW-0963">Cytoplasm</keyword>
<evidence type="ECO:0000313" key="8">
    <source>
        <dbReference type="Proteomes" id="UP000243924"/>
    </source>
</evidence>
<keyword evidence="5" id="KW-0472">Membrane</keyword>
<gene>
    <name evidence="7" type="ORF">SAMN05216210_1978</name>
</gene>
<proteinExistence type="predicted"/>
<dbReference type="RefSeq" id="WP_269434153.1">
    <property type="nucleotide sequence ID" value="NZ_LT629787.1"/>
</dbReference>
<evidence type="ECO:0000256" key="1">
    <source>
        <dbReference type="ARBA" id="ARBA00004496"/>
    </source>
</evidence>
<dbReference type="SUPFAM" id="SSF50249">
    <property type="entry name" value="Nucleic acid-binding proteins"/>
    <property type="match status" value="1"/>
</dbReference>
<dbReference type="PROSITE" id="PS00352">
    <property type="entry name" value="CSD_1"/>
    <property type="match status" value="1"/>
</dbReference>
<dbReference type="PROSITE" id="PS51857">
    <property type="entry name" value="CSD_2"/>
    <property type="match status" value="1"/>
</dbReference>
<keyword evidence="7" id="KW-0238">DNA-binding</keyword>
<dbReference type="PANTHER" id="PTHR46109:SF1">
    <property type="entry name" value="PROTEIN LIN-28 HOMOLOG"/>
    <property type="match status" value="1"/>
</dbReference>
<dbReference type="GO" id="GO:0005829">
    <property type="term" value="C:cytosol"/>
    <property type="evidence" value="ECO:0007669"/>
    <property type="project" value="UniProtKB-ARBA"/>
</dbReference>
<sequence>MNSLRYLHLAFGLVSLLVGLIMAWPLFNQSGPVDFSAVSATMAIFIGLLNLQQFNNTNQANLTSQLSGLVLLISSLVPLAALLLNPAIDELLPFAIGLSVAAVCALSVSTLRQQWPRRTKKPATSKGSRKRKSSRPGKTTPAADSGREQGQVKWFNASKGFGFISRDQGGDVFVHFRAIRGEGHRVLIEGQSVSFTVEEREKGLQAEDVDILS</sequence>
<evidence type="ECO:0000256" key="4">
    <source>
        <dbReference type="SAM" id="MobiDB-lite"/>
    </source>
</evidence>
<reference evidence="8" key="1">
    <citation type="submission" date="2016-10" db="EMBL/GenBank/DDBJ databases">
        <authorList>
            <person name="Varghese N."/>
            <person name="Submissions S."/>
        </authorList>
    </citation>
    <scope>NUCLEOTIDE SEQUENCE [LARGE SCALE GENOMIC DNA]</scope>
    <source>
        <strain evidence="8">CECT 8338</strain>
    </source>
</reference>
<dbReference type="InterPro" id="IPR002059">
    <property type="entry name" value="CSP_DNA-bd"/>
</dbReference>
<name>A0A1H2G1Y8_9GAMM</name>
<dbReference type="PANTHER" id="PTHR46109">
    <property type="entry name" value="PROTEIN LIN-28"/>
    <property type="match status" value="1"/>
</dbReference>
<feature type="region of interest" description="Disordered" evidence="4">
    <location>
        <begin position="116"/>
        <end position="149"/>
    </location>
</feature>
<accession>A0A1H2G1Y8</accession>
<dbReference type="Gene3D" id="2.40.50.140">
    <property type="entry name" value="Nucleic acid-binding proteins"/>
    <property type="match status" value="1"/>
</dbReference>
<comment type="subcellular location">
    <subcellularLocation>
        <location evidence="1 3">Cytoplasm</location>
    </subcellularLocation>
</comment>
<keyword evidence="5" id="KW-0812">Transmembrane</keyword>
<keyword evidence="5" id="KW-1133">Transmembrane helix</keyword>
<dbReference type="STRING" id="1434072.SAMN05216210_1978"/>
<dbReference type="GO" id="GO:0003729">
    <property type="term" value="F:mRNA binding"/>
    <property type="evidence" value="ECO:0007669"/>
    <property type="project" value="TreeGrafter"/>
</dbReference>
<dbReference type="InterPro" id="IPR012340">
    <property type="entry name" value="NA-bd_OB-fold"/>
</dbReference>
<dbReference type="InterPro" id="IPR019844">
    <property type="entry name" value="CSD_CS"/>
</dbReference>
<dbReference type="Proteomes" id="UP000243924">
    <property type="component" value="Chromosome I"/>
</dbReference>
<dbReference type="InterPro" id="IPR051373">
    <property type="entry name" value="Lin-28_RNA-binding"/>
</dbReference>
<evidence type="ECO:0000259" key="6">
    <source>
        <dbReference type="PROSITE" id="PS51857"/>
    </source>
</evidence>
<feature type="transmembrane region" description="Helical" evidence="5">
    <location>
        <begin position="91"/>
        <end position="111"/>
    </location>
</feature>
<protein>
    <submittedName>
        <fullName evidence="7">Cold-shock DNA-binding protein family</fullName>
    </submittedName>
</protein>
<dbReference type="AlphaFoldDB" id="A0A1H2G1Y8"/>
<dbReference type="InterPro" id="IPR011129">
    <property type="entry name" value="CSD"/>
</dbReference>
<evidence type="ECO:0000313" key="7">
    <source>
        <dbReference type="EMBL" id="SDU13597.1"/>
    </source>
</evidence>
<dbReference type="SMART" id="SM00357">
    <property type="entry name" value="CSP"/>
    <property type="match status" value="1"/>
</dbReference>
<dbReference type="GO" id="GO:0003677">
    <property type="term" value="F:DNA binding"/>
    <property type="evidence" value="ECO:0007669"/>
    <property type="project" value="UniProtKB-KW"/>
</dbReference>
<organism evidence="7 8">
    <name type="scientific">Halopseudomonas salegens</name>
    <dbReference type="NCBI Taxonomy" id="1434072"/>
    <lineage>
        <taxon>Bacteria</taxon>
        <taxon>Pseudomonadati</taxon>
        <taxon>Pseudomonadota</taxon>
        <taxon>Gammaproteobacteria</taxon>
        <taxon>Pseudomonadales</taxon>
        <taxon>Pseudomonadaceae</taxon>
        <taxon>Halopseudomonas</taxon>
    </lineage>
</organism>
<evidence type="ECO:0000256" key="5">
    <source>
        <dbReference type="SAM" id="Phobius"/>
    </source>
</evidence>
<feature type="transmembrane region" description="Helical" evidence="5">
    <location>
        <begin position="63"/>
        <end position="85"/>
    </location>
</feature>
<dbReference type="EMBL" id="LT629787">
    <property type="protein sequence ID" value="SDU13597.1"/>
    <property type="molecule type" value="Genomic_DNA"/>
</dbReference>
<evidence type="ECO:0000256" key="2">
    <source>
        <dbReference type="ARBA" id="ARBA00022490"/>
    </source>
</evidence>
<dbReference type="CDD" id="cd04458">
    <property type="entry name" value="CSP_CDS"/>
    <property type="match status" value="1"/>
</dbReference>
<feature type="transmembrane region" description="Helical" evidence="5">
    <location>
        <begin position="33"/>
        <end position="51"/>
    </location>
</feature>
<feature type="transmembrane region" description="Helical" evidence="5">
    <location>
        <begin position="7"/>
        <end position="27"/>
    </location>
</feature>